<dbReference type="STRING" id="675864.SAMN04489747_0346"/>
<keyword evidence="3" id="KW-1185">Reference proteome</keyword>
<name>A0A1G6SJJ4_9ACTN</name>
<dbReference type="AlphaFoldDB" id="A0A1G6SJJ4"/>
<sequence length="105" mass="11211">MAGQSSVDRAAMQQAAGQIEEKAGAIDGVQRNLQGQINNLIGSGWQGNAAQAFLRAFTDFDAQFAKVQQALVDIHGKLVDTQMKYTTTEDEQAQSTNAINALLNG</sequence>
<dbReference type="SUPFAM" id="SSF140453">
    <property type="entry name" value="EsxAB dimer-like"/>
    <property type="match status" value="1"/>
</dbReference>
<dbReference type="Gene3D" id="1.10.287.1060">
    <property type="entry name" value="ESAT-6-like"/>
    <property type="match status" value="1"/>
</dbReference>
<evidence type="ECO:0000313" key="2">
    <source>
        <dbReference type="EMBL" id="SDD17008.1"/>
    </source>
</evidence>
<dbReference type="Proteomes" id="UP000198546">
    <property type="component" value="Chromosome i"/>
</dbReference>
<dbReference type="InterPro" id="IPR010310">
    <property type="entry name" value="T7SS_ESAT-6-like"/>
</dbReference>
<reference evidence="2 3" key="1">
    <citation type="submission" date="2016-10" db="EMBL/GenBank/DDBJ databases">
        <authorList>
            <person name="de Groot N.N."/>
        </authorList>
    </citation>
    <scope>NUCLEOTIDE SEQUENCE [LARGE SCALE GENOMIC DNA]</scope>
    <source>
        <strain evidence="2 3">MON 2.2</strain>
    </source>
</reference>
<evidence type="ECO:0000313" key="3">
    <source>
        <dbReference type="Proteomes" id="UP000198546"/>
    </source>
</evidence>
<protein>
    <recommendedName>
        <fullName evidence="1">ESAT-6-like protein</fullName>
    </recommendedName>
</protein>
<proteinExistence type="inferred from homology"/>
<evidence type="ECO:0000256" key="1">
    <source>
        <dbReference type="RuleBase" id="RU362001"/>
    </source>
</evidence>
<dbReference type="Pfam" id="PF06013">
    <property type="entry name" value="WXG100"/>
    <property type="match status" value="1"/>
</dbReference>
<accession>A0A1G6SJJ4</accession>
<dbReference type="RefSeq" id="WP_090590027.1">
    <property type="nucleotide sequence ID" value="NZ_LT629688.1"/>
</dbReference>
<gene>
    <name evidence="2" type="ORF">SAMN04489747_0346</name>
</gene>
<dbReference type="NCBIfam" id="TIGR03930">
    <property type="entry name" value="WXG100_ESAT6"/>
    <property type="match status" value="1"/>
</dbReference>
<dbReference type="EMBL" id="LT629688">
    <property type="protein sequence ID" value="SDD17008.1"/>
    <property type="molecule type" value="Genomic_DNA"/>
</dbReference>
<dbReference type="InterPro" id="IPR036689">
    <property type="entry name" value="ESAT-6-like_sf"/>
</dbReference>
<comment type="similarity">
    <text evidence="1">Belongs to the WXG100 family.</text>
</comment>
<organism evidence="2 3">
    <name type="scientific">Auraticoccus monumenti</name>
    <dbReference type="NCBI Taxonomy" id="675864"/>
    <lineage>
        <taxon>Bacteria</taxon>
        <taxon>Bacillati</taxon>
        <taxon>Actinomycetota</taxon>
        <taxon>Actinomycetes</taxon>
        <taxon>Propionibacteriales</taxon>
        <taxon>Propionibacteriaceae</taxon>
        <taxon>Auraticoccus</taxon>
    </lineage>
</organism>